<dbReference type="EMBL" id="AZDK01000022">
    <property type="protein sequence ID" value="KRK58859.1"/>
    <property type="molecule type" value="Genomic_DNA"/>
</dbReference>
<reference evidence="8 10" key="1">
    <citation type="submission" date="2009-09" db="EMBL/GenBank/DDBJ databases">
        <authorList>
            <person name="Qin X."/>
            <person name="Bachman B."/>
            <person name="Battles P."/>
            <person name="Bell A."/>
            <person name="Bess C."/>
            <person name="Bickham C."/>
            <person name="Chaboub L."/>
            <person name="Chen D."/>
            <person name="Coyle M."/>
            <person name="Deiros D.R."/>
            <person name="Dinh H."/>
            <person name="Forbes L."/>
            <person name="Fowler G."/>
            <person name="Francisco L."/>
            <person name="Fu Q."/>
            <person name="Gubbala S."/>
            <person name="Hale W."/>
            <person name="Han Y."/>
            <person name="Hemphill L."/>
            <person name="Highlander S.K."/>
            <person name="Hirani K."/>
            <person name="Hogues M."/>
            <person name="Jackson L."/>
            <person name="Jakkamsetti A."/>
            <person name="Javaid M."/>
            <person name="Jiang H."/>
            <person name="Korchina V."/>
            <person name="Kovar C."/>
            <person name="Lara F."/>
            <person name="Lee S."/>
            <person name="Mata R."/>
            <person name="Mathew T."/>
            <person name="Moen C."/>
            <person name="Morales K."/>
            <person name="Munidasa M."/>
            <person name="Nazareth L."/>
            <person name="Ngo R."/>
            <person name="Nguyen L."/>
            <person name="Okwuonu G."/>
            <person name="Ongeri F."/>
            <person name="Patil S."/>
            <person name="Petrosino J."/>
            <person name="Pham C."/>
            <person name="Pham P."/>
            <person name="Pu L.-L."/>
            <person name="Puazo M."/>
            <person name="Raj R."/>
            <person name="Reid J."/>
            <person name="Rouhana J."/>
            <person name="Saada N."/>
            <person name="Shang Y."/>
            <person name="Simmons D."/>
            <person name="Thornton R."/>
            <person name="Warren J."/>
            <person name="Weissenberger G."/>
            <person name="Zhang J."/>
            <person name="Zhang L."/>
            <person name="Zhou C."/>
            <person name="Zhu D."/>
            <person name="Muzny D."/>
            <person name="Worley K."/>
            <person name="Gibbs R."/>
        </authorList>
    </citation>
    <scope>NUCLEOTIDE SEQUENCE [LARGE SCALE GENOMIC DNA]</scope>
    <source>
        <strain evidence="8 10">DSM 16041</strain>
    </source>
</reference>
<dbReference type="Gene3D" id="3.30.390.10">
    <property type="entry name" value="Enolase-like, N-terminal domain"/>
    <property type="match status" value="1"/>
</dbReference>
<keyword evidence="4 8" id="KW-0456">Lyase</keyword>
<dbReference type="InterPro" id="IPR013342">
    <property type="entry name" value="Mandelate_racemase_C"/>
</dbReference>
<comment type="caution">
    <text evidence="8">The sequence shown here is derived from an EMBL/GenBank/DDBJ whole genome shotgun (WGS) entry which is preliminary data.</text>
</comment>
<dbReference type="PANTHER" id="PTHR48073">
    <property type="entry name" value="O-SUCCINYLBENZOATE SYNTHASE-RELATED"/>
    <property type="match status" value="1"/>
</dbReference>
<dbReference type="GO" id="GO:0043748">
    <property type="term" value="F:O-succinylbenzoate synthase activity"/>
    <property type="evidence" value="ECO:0007669"/>
    <property type="project" value="UniProtKB-EC"/>
</dbReference>
<proteinExistence type="predicted"/>
<dbReference type="CDD" id="cd03317">
    <property type="entry name" value="NAAAR"/>
    <property type="match status" value="1"/>
</dbReference>
<dbReference type="STRING" id="525309.HMPREF0494_1665"/>
<dbReference type="GO" id="GO:0046872">
    <property type="term" value="F:metal ion binding"/>
    <property type="evidence" value="ECO:0007669"/>
    <property type="project" value="UniProtKB-KW"/>
</dbReference>
<dbReference type="HOGENOM" id="CLU_030273_4_4_9"/>
<dbReference type="SFLD" id="SFLDG00180">
    <property type="entry name" value="muconate_cycloisomerase"/>
    <property type="match status" value="1"/>
</dbReference>
<keyword evidence="3" id="KW-0460">Magnesium</keyword>
<evidence type="ECO:0000256" key="2">
    <source>
        <dbReference type="ARBA" id="ARBA00022723"/>
    </source>
</evidence>
<dbReference type="GO" id="GO:0016854">
    <property type="term" value="F:racemase and epimerase activity"/>
    <property type="evidence" value="ECO:0007669"/>
    <property type="project" value="UniProtKB-ARBA"/>
</dbReference>
<evidence type="ECO:0000313" key="10">
    <source>
        <dbReference type="Proteomes" id="UP000003675"/>
    </source>
</evidence>
<evidence type="ECO:0000259" key="7">
    <source>
        <dbReference type="SMART" id="SM00922"/>
    </source>
</evidence>
<dbReference type="EC" id="4.2.1.113" evidence="5 6"/>
<dbReference type="SUPFAM" id="SSF51604">
    <property type="entry name" value="Enolase C-terminal domain-like"/>
    <property type="match status" value="1"/>
</dbReference>
<dbReference type="Pfam" id="PF13378">
    <property type="entry name" value="MR_MLE_C"/>
    <property type="match status" value="1"/>
</dbReference>
<dbReference type="UniPathway" id="UPA00079"/>
<dbReference type="Proteomes" id="UP000003675">
    <property type="component" value="Unassembled WGS sequence"/>
</dbReference>
<comment type="cofactor">
    <cofactor evidence="1">
        <name>a divalent metal cation</name>
        <dbReference type="ChEBI" id="CHEBI:60240"/>
    </cofactor>
</comment>
<dbReference type="SMART" id="SM00922">
    <property type="entry name" value="MR_MLE"/>
    <property type="match status" value="1"/>
</dbReference>
<dbReference type="PATRIC" id="fig|525309.8.peg.944"/>
<protein>
    <recommendedName>
        <fullName evidence="5 6">o-succinylbenzoate synthase</fullName>
        <ecNumber evidence="5 6">4.2.1.113</ecNumber>
    </recommendedName>
</protein>
<dbReference type="SFLD" id="SFLDS00001">
    <property type="entry name" value="Enolase"/>
    <property type="match status" value="1"/>
</dbReference>
<keyword evidence="2" id="KW-0479">Metal-binding</keyword>
<dbReference type="InterPro" id="IPR010197">
    <property type="entry name" value="OSBS/NAAAR"/>
</dbReference>
<accession>C8P8M1</accession>
<dbReference type="AlphaFoldDB" id="C8P8M1"/>
<name>C8P8M1_9LACO</name>
<evidence type="ECO:0000256" key="4">
    <source>
        <dbReference type="ARBA" id="ARBA00023239"/>
    </source>
</evidence>
<dbReference type="InterPro" id="IPR036849">
    <property type="entry name" value="Enolase-like_C_sf"/>
</dbReference>
<dbReference type="SUPFAM" id="SSF54826">
    <property type="entry name" value="Enolase N-terminal domain-like"/>
    <property type="match status" value="1"/>
</dbReference>
<evidence type="ECO:0000313" key="11">
    <source>
        <dbReference type="Proteomes" id="UP000051883"/>
    </source>
</evidence>
<dbReference type="InterPro" id="IPR029065">
    <property type="entry name" value="Enolase_C-like"/>
</dbReference>
<evidence type="ECO:0000256" key="5">
    <source>
        <dbReference type="ARBA" id="ARBA00029491"/>
    </source>
</evidence>
<reference evidence="9 11" key="2">
    <citation type="journal article" date="2015" name="Genome Announc.">
        <title>Expanding the biotechnology potential of lactobacilli through comparative genomics of 213 strains and associated genera.</title>
        <authorList>
            <person name="Sun Z."/>
            <person name="Harris H.M."/>
            <person name="McCann A."/>
            <person name="Guo C."/>
            <person name="Argimon S."/>
            <person name="Zhang W."/>
            <person name="Yang X."/>
            <person name="Jeffery I.B."/>
            <person name="Cooney J.C."/>
            <person name="Kagawa T.F."/>
            <person name="Liu W."/>
            <person name="Song Y."/>
            <person name="Salvetti E."/>
            <person name="Wrobel A."/>
            <person name="Rasinkangas P."/>
            <person name="Parkhill J."/>
            <person name="Rea M.C."/>
            <person name="O'Sullivan O."/>
            <person name="Ritari J."/>
            <person name="Douillard F.P."/>
            <person name="Paul Ross R."/>
            <person name="Yang R."/>
            <person name="Briner A.E."/>
            <person name="Felis G.E."/>
            <person name="de Vos W.M."/>
            <person name="Barrangou R."/>
            <person name="Klaenhammer T.R."/>
            <person name="Caufield P.W."/>
            <person name="Cui Y."/>
            <person name="Zhang H."/>
            <person name="O'Toole P.W."/>
        </authorList>
    </citation>
    <scope>NUCLEOTIDE SEQUENCE [LARGE SCALE GENOMIC DNA]</scope>
    <source>
        <strain evidence="9 11">DSM 16041</strain>
    </source>
</reference>
<dbReference type="EMBL" id="ACLL01000049">
    <property type="protein sequence ID" value="EEW53160.1"/>
    <property type="molecule type" value="Genomic_DNA"/>
</dbReference>
<dbReference type="Gene3D" id="3.20.20.120">
    <property type="entry name" value="Enolase-like C-terminal domain"/>
    <property type="match status" value="1"/>
</dbReference>
<organism evidence="8 10">
    <name type="scientific">Limosilactobacillus antri DSM 16041</name>
    <dbReference type="NCBI Taxonomy" id="525309"/>
    <lineage>
        <taxon>Bacteria</taxon>
        <taxon>Bacillati</taxon>
        <taxon>Bacillota</taxon>
        <taxon>Bacilli</taxon>
        <taxon>Lactobacillales</taxon>
        <taxon>Lactobacillaceae</taxon>
        <taxon>Limosilactobacillus</taxon>
    </lineage>
</organism>
<dbReference type="Proteomes" id="UP000051883">
    <property type="component" value="Unassembled WGS sequence"/>
</dbReference>
<evidence type="ECO:0000256" key="3">
    <source>
        <dbReference type="ARBA" id="ARBA00022842"/>
    </source>
</evidence>
<gene>
    <name evidence="8" type="primary">menC</name>
    <name evidence="9" type="ORF">FC31_GL000935</name>
    <name evidence="8" type="ORF">HMPREF0494_1665</name>
</gene>
<dbReference type="UniPathway" id="UPA01057">
    <property type="reaction ID" value="UER00165"/>
</dbReference>
<evidence type="ECO:0000256" key="1">
    <source>
        <dbReference type="ARBA" id="ARBA00001968"/>
    </source>
</evidence>
<feature type="domain" description="Mandelate racemase/muconate lactonizing enzyme C-terminal" evidence="7">
    <location>
        <begin position="148"/>
        <end position="240"/>
    </location>
</feature>
<dbReference type="GO" id="GO:0009234">
    <property type="term" value="P:menaquinone biosynthetic process"/>
    <property type="evidence" value="ECO:0007669"/>
    <property type="project" value="UniProtKB-UniRule"/>
</dbReference>
<dbReference type="SFLD" id="SFLDF00009">
    <property type="entry name" value="o-succinylbenzoate_synthase"/>
    <property type="match status" value="1"/>
</dbReference>
<dbReference type="NCBIfam" id="TIGR01928">
    <property type="entry name" value="menC_lowGC_arch"/>
    <property type="match status" value="1"/>
</dbReference>
<evidence type="ECO:0000256" key="6">
    <source>
        <dbReference type="NCBIfam" id="TIGR01928"/>
    </source>
</evidence>
<dbReference type="InterPro" id="IPR013341">
    <property type="entry name" value="Mandelate_racemase_N_dom"/>
</dbReference>
<dbReference type="eggNOG" id="COG4948">
    <property type="taxonomic scope" value="Bacteria"/>
</dbReference>
<keyword evidence="11" id="KW-1185">Reference proteome</keyword>
<evidence type="ECO:0000313" key="9">
    <source>
        <dbReference type="EMBL" id="KRK58859.1"/>
    </source>
</evidence>
<evidence type="ECO:0000313" key="8">
    <source>
        <dbReference type="EMBL" id="EEW53160.1"/>
    </source>
</evidence>
<dbReference type="Pfam" id="PF02746">
    <property type="entry name" value="MR_MLE_N"/>
    <property type="match status" value="1"/>
</dbReference>
<sequence>MKGLEMKISTAEMYKISLPLRSPFKTSFGQMTSKDFILLVLHDQNGNCGYGECSAFATPFYTEEFRDSAYLLLKDTLLPALLNQELAAPDQLAGLFNKIRGNHMAKAAIDNACWDLFAKRQHQALAKAIGGVKRQVTAGVSIGIQPSPGALVAAVSTYVAAGYQRVKVKIKPGADYAYLKAVRDQFPRLELMADANSAYTLSDAATLQRLDALKLLMIEQPLAADDLVQHAKLQRELRTPLCLDESITGLAAAQAMIQLGSGRIINIKVSRVGGLSAAKQIQALARANQLDCWCGGMLGSGVARAADIAAASLPGFTLPNDISSSQRYFEKDIITPEITQENGKIMVPTAAGIGYDLNWAVIHQYATETATI</sequence>
<dbReference type="InterPro" id="IPR029017">
    <property type="entry name" value="Enolase-like_N"/>
</dbReference>
<dbReference type="PANTHER" id="PTHR48073:SF5">
    <property type="entry name" value="O-SUCCINYLBENZOATE SYNTHASE"/>
    <property type="match status" value="1"/>
</dbReference>